<evidence type="ECO:0008006" key="4">
    <source>
        <dbReference type="Google" id="ProtNLM"/>
    </source>
</evidence>
<keyword evidence="3" id="KW-1185">Reference proteome</keyword>
<evidence type="ECO:0000256" key="1">
    <source>
        <dbReference type="SAM" id="Phobius"/>
    </source>
</evidence>
<reference evidence="2 3" key="1">
    <citation type="submission" date="2023-08" db="EMBL/GenBank/DDBJ databases">
        <title>genomic of G39.</title>
        <authorList>
            <person name="Wang Y."/>
        </authorList>
    </citation>
    <scope>NUCLEOTIDE SEQUENCE [LARGE SCALE GENOMIC DNA]</scope>
    <source>
        <strain evidence="2 3">G39</strain>
    </source>
</reference>
<keyword evidence="1" id="KW-1133">Transmembrane helix</keyword>
<keyword evidence="1" id="KW-0472">Membrane</keyword>
<name>A0ABT9HPJ3_9SPHN</name>
<dbReference type="EMBL" id="JAVAIM010000001">
    <property type="protein sequence ID" value="MDP4575070.1"/>
    <property type="molecule type" value="Genomic_DNA"/>
</dbReference>
<feature type="transmembrane region" description="Helical" evidence="1">
    <location>
        <begin position="143"/>
        <end position="162"/>
    </location>
</feature>
<evidence type="ECO:0000313" key="3">
    <source>
        <dbReference type="Proteomes" id="UP001240639"/>
    </source>
</evidence>
<gene>
    <name evidence="2" type="ORF">Q9K02_07980</name>
</gene>
<feature type="transmembrane region" description="Helical" evidence="1">
    <location>
        <begin position="105"/>
        <end position="131"/>
    </location>
</feature>
<organism evidence="2 3">
    <name type="scientific">Qipengyuania profundimaris</name>
    <dbReference type="NCBI Taxonomy" id="3067652"/>
    <lineage>
        <taxon>Bacteria</taxon>
        <taxon>Pseudomonadati</taxon>
        <taxon>Pseudomonadota</taxon>
        <taxon>Alphaproteobacteria</taxon>
        <taxon>Sphingomonadales</taxon>
        <taxon>Erythrobacteraceae</taxon>
        <taxon>Qipengyuania</taxon>
    </lineage>
</organism>
<dbReference type="Proteomes" id="UP001240639">
    <property type="component" value="Unassembled WGS sequence"/>
</dbReference>
<proteinExistence type="predicted"/>
<protein>
    <recommendedName>
        <fullName evidence="4">Thiamine biosynthesis protein ThiC</fullName>
    </recommendedName>
</protein>
<accession>A0ABT9HPJ3</accession>
<comment type="caution">
    <text evidence="2">The sequence shown here is derived from an EMBL/GenBank/DDBJ whole genome shotgun (WGS) entry which is preliminary data.</text>
</comment>
<keyword evidence="1" id="KW-0812">Transmembrane</keyword>
<feature type="transmembrane region" description="Helical" evidence="1">
    <location>
        <begin position="168"/>
        <end position="190"/>
    </location>
</feature>
<feature type="transmembrane region" description="Helical" evidence="1">
    <location>
        <begin position="70"/>
        <end position="93"/>
    </location>
</feature>
<feature type="transmembrane region" description="Helical" evidence="1">
    <location>
        <begin position="42"/>
        <end position="63"/>
    </location>
</feature>
<evidence type="ECO:0000313" key="2">
    <source>
        <dbReference type="EMBL" id="MDP4575070.1"/>
    </source>
</evidence>
<sequence length="202" mass="20723">MADTDRAPTRLLAIALLVTVASQLFYITVVSSAGPETVLRPITWLTELFAFLSTALAAFTLAVRRPDQAALWVALAVAGIFNVMQVAIGLSMFGPASDGEPQLMATVLAGAFFLYFLAKVLMAGAGIVLGLIAARGTTTVTKVLGGLTVLAGLAGAVLNFFAMIDPKAWMFGAGASGTAVTAFLAVVLLLDNSASRGVPTSA</sequence>
<dbReference type="RefSeq" id="WP_305932413.1">
    <property type="nucleotide sequence ID" value="NZ_JAVAIM010000001.1"/>
</dbReference>